<dbReference type="InterPro" id="IPR053739">
    <property type="entry name" value="Bact_Immunity_Domain_sf"/>
</dbReference>
<reference evidence="1 2" key="1">
    <citation type="journal article" date="2015" name="Genome Announc.">
        <title>Expanding the biotechnology potential of lactobacilli through comparative genomics of 213 strains and associated genera.</title>
        <authorList>
            <person name="Sun Z."/>
            <person name="Harris H.M."/>
            <person name="McCann A."/>
            <person name="Guo C."/>
            <person name="Argimon S."/>
            <person name="Zhang W."/>
            <person name="Yang X."/>
            <person name="Jeffery I.B."/>
            <person name="Cooney J.C."/>
            <person name="Kagawa T.F."/>
            <person name="Liu W."/>
            <person name="Song Y."/>
            <person name="Salvetti E."/>
            <person name="Wrobel A."/>
            <person name="Rasinkangas P."/>
            <person name="Parkhill J."/>
            <person name="Rea M.C."/>
            <person name="O'Sullivan O."/>
            <person name="Ritari J."/>
            <person name="Douillard F.P."/>
            <person name="Paul Ross R."/>
            <person name="Yang R."/>
            <person name="Briner A.E."/>
            <person name="Felis G.E."/>
            <person name="de Vos W.M."/>
            <person name="Barrangou R."/>
            <person name="Klaenhammer T.R."/>
            <person name="Caufield P.W."/>
            <person name="Cui Y."/>
            <person name="Zhang H."/>
            <person name="O'Toole P.W."/>
        </authorList>
    </citation>
    <scope>NUCLEOTIDE SEQUENCE [LARGE SCALE GENOMIC DNA]</scope>
    <source>
        <strain evidence="1 2">DSM 20253</strain>
    </source>
</reference>
<dbReference type="EMBL" id="AYYI01000042">
    <property type="protein sequence ID" value="KRM97328.1"/>
    <property type="molecule type" value="Genomic_DNA"/>
</dbReference>
<dbReference type="Proteomes" id="UP000051638">
    <property type="component" value="Unassembled WGS sequence"/>
</dbReference>
<organism evidence="1 2">
    <name type="scientific">Loigolactobacillus rennini DSM 20253</name>
    <dbReference type="NCBI Taxonomy" id="1423796"/>
    <lineage>
        <taxon>Bacteria</taxon>
        <taxon>Bacillati</taxon>
        <taxon>Bacillota</taxon>
        <taxon>Bacilli</taxon>
        <taxon>Lactobacillales</taxon>
        <taxon>Lactobacillaceae</taxon>
        <taxon>Loigolactobacillus</taxon>
    </lineage>
</organism>
<evidence type="ECO:0000313" key="1">
    <source>
        <dbReference type="EMBL" id="KRM97328.1"/>
    </source>
</evidence>
<accession>A0A0R2D022</accession>
<dbReference type="PATRIC" id="fig|1423796.3.peg.1612"/>
<keyword evidence="2" id="KW-1185">Reference proteome</keyword>
<name>A0A0R2D022_9LACO</name>
<comment type="caution">
    <text evidence="1">The sequence shown here is derived from an EMBL/GenBank/DDBJ whole genome shotgun (WGS) entry which is preliminary data.</text>
</comment>
<sequence>MMSKLSQQQIKKQALNLFTDLRSSLQRHNAPERYQYVLNILNTGIDKVTHKQQTPEREARAVYANIASQAFADQLHFDAEENKILAAINQLAHSQGDWGEFNMLSTSNMWPSN</sequence>
<dbReference type="Gene3D" id="1.20.1440.140">
    <property type="match status" value="1"/>
</dbReference>
<evidence type="ECO:0000313" key="2">
    <source>
        <dbReference type="Proteomes" id="UP000051638"/>
    </source>
</evidence>
<protein>
    <submittedName>
        <fullName evidence="1">Papb (Putative pediocin ach pa-1 immunity protein)</fullName>
    </submittedName>
</protein>
<proteinExistence type="predicted"/>
<gene>
    <name evidence="1" type="ORF">FC24_GL001584</name>
</gene>
<dbReference type="AlphaFoldDB" id="A0A0R2D022"/>